<name>A0A517ZDL4_9PLAN</name>
<feature type="domain" description="HTH luxR-type" evidence="8">
    <location>
        <begin position="161"/>
        <end position="193"/>
    </location>
</feature>
<evidence type="ECO:0000259" key="9">
    <source>
        <dbReference type="Pfam" id="PF04542"/>
    </source>
</evidence>
<gene>
    <name evidence="10" type="primary">sigD_1</name>
    <name evidence="10" type="ORF">Mal4_49310</name>
</gene>
<dbReference type="Pfam" id="PF00196">
    <property type="entry name" value="GerE"/>
    <property type="match status" value="1"/>
</dbReference>
<dbReference type="EMBL" id="CP036275">
    <property type="protein sequence ID" value="QDU40573.1"/>
    <property type="molecule type" value="Genomic_DNA"/>
</dbReference>
<dbReference type="AlphaFoldDB" id="A0A517ZDL4"/>
<dbReference type="GO" id="GO:0016987">
    <property type="term" value="F:sigma factor activity"/>
    <property type="evidence" value="ECO:0007669"/>
    <property type="project" value="UniProtKB-KW"/>
</dbReference>
<keyword evidence="4" id="KW-0731">Sigma factor</keyword>
<dbReference type="GO" id="GO:0006352">
    <property type="term" value="P:DNA-templated transcription initiation"/>
    <property type="evidence" value="ECO:0007669"/>
    <property type="project" value="InterPro"/>
</dbReference>
<dbReference type="InterPro" id="IPR007627">
    <property type="entry name" value="RNA_pol_sigma70_r2"/>
</dbReference>
<dbReference type="SUPFAM" id="SSF46894">
    <property type="entry name" value="C-terminal effector domain of the bipartite response regulators"/>
    <property type="match status" value="1"/>
</dbReference>
<dbReference type="InterPro" id="IPR039425">
    <property type="entry name" value="RNA_pol_sigma-70-like"/>
</dbReference>
<dbReference type="InterPro" id="IPR036388">
    <property type="entry name" value="WH-like_DNA-bd_sf"/>
</dbReference>
<reference evidence="10 11" key="1">
    <citation type="submission" date="2019-02" db="EMBL/GenBank/DDBJ databases">
        <title>Deep-cultivation of Planctomycetes and their phenomic and genomic characterization uncovers novel biology.</title>
        <authorList>
            <person name="Wiegand S."/>
            <person name="Jogler M."/>
            <person name="Boedeker C."/>
            <person name="Pinto D."/>
            <person name="Vollmers J."/>
            <person name="Rivas-Marin E."/>
            <person name="Kohn T."/>
            <person name="Peeters S.H."/>
            <person name="Heuer A."/>
            <person name="Rast P."/>
            <person name="Oberbeckmann S."/>
            <person name="Bunk B."/>
            <person name="Jeske O."/>
            <person name="Meyerdierks A."/>
            <person name="Storesund J.E."/>
            <person name="Kallscheuer N."/>
            <person name="Luecker S."/>
            <person name="Lage O.M."/>
            <person name="Pohl T."/>
            <person name="Merkel B.J."/>
            <person name="Hornburger P."/>
            <person name="Mueller R.-W."/>
            <person name="Bruemmer F."/>
            <person name="Labrenz M."/>
            <person name="Spormann A.M."/>
            <person name="Op den Camp H."/>
            <person name="Overmann J."/>
            <person name="Amann R."/>
            <person name="Jetten M.S.M."/>
            <person name="Mascher T."/>
            <person name="Medema M.H."/>
            <person name="Devos D.P."/>
            <person name="Kaster A.-K."/>
            <person name="Ovreas L."/>
            <person name="Rohde M."/>
            <person name="Galperin M.Y."/>
            <person name="Jogler C."/>
        </authorList>
    </citation>
    <scope>NUCLEOTIDE SEQUENCE [LARGE SCALE GENOMIC DNA]</scope>
    <source>
        <strain evidence="10 11">Mal4</strain>
    </source>
</reference>
<dbReference type="PANTHER" id="PTHR43133">
    <property type="entry name" value="RNA POLYMERASE ECF-TYPE SIGMA FACTO"/>
    <property type="match status" value="1"/>
</dbReference>
<dbReference type="InterPro" id="IPR014284">
    <property type="entry name" value="RNA_pol_sigma-70_dom"/>
</dbReference>
<accession>A0A517ZDL4</accession>
<dbReference type="NCBIfam" id="TIGR02937">
    <property type="entry name" value="sigma70-ECF"/>
    <property type="match status" value="1"/>
</dbReference>
<protein>
    <recommendedName>
        <fullName evidence="2">RNA polymerase sigma factor SigS</fullName>
    </recommendedName>
</protein>
<feature type="domain" description="RNA polymerase sigma-70 region 2" evidence="9">
    <location>
        <begin position="26"/>
        <end position="93"/>
    </location>
</feature>
<keyword evidence="5" id="KW-0804">Transcription</keyword>
<evidence type="ECO:0000256" key="5">
    <source>
        <dbReference type="ARBA" id="ARBA00023163"/>
    </source>
</evidence>
<organism evidence="10 11">
    <name type="scientific">Maioricimonas rarisocia</name>
    <dbReference type="NCBI Taxonomy" id="2528026"/>
    <lineage>
        <taxon>Bacteria</taxon>
        <taxon>Pseudomonadati</taxon>
        <taxon>Planctomycetota</taxon>
        <taxon>Planctomycetia</taxon>
        <taxon>Planctomycetales</taxon>
        <taxon>Planctomycetaceae</taxon>
        <taxon>Maioricimonas</taxon>
    </lineage>
</organism>
<evidence type="ECO:0000256" key="6">
    <source>
        <dbReference type="ARBA" id="ARBA00024701"/>
    </source>
</evidence>
<dbReference type="PANTHER" id="PTHR43133:SF62">
    <property type="entry name" value="RNA POLYMERASE SIGMA FACTOR SIGZ"/>
    <property type="match status" value="1"/>
</dbReference>
<evidence type="ECO:0000256" key="7">
    <source>
        <dbReference type="SAM" id="MobiDB-lite"/>
    </source>
</evidence>
<keyword evidence="3" id="KW-0805">Transcription regulation</keyword>
<proteinExistence type="inferred from homology"/>
<dbReference type="InterPro" id="IPR013325">
    <property type="entry name" value="RNA_pol_sigma_r2"/>
</dbReference>
<dbReference type="GO" id="GO:0003677">
    <property type="term" value="F:DNA binding"/>
    <property type="evidence" value="ECO:0007669"/>
    <property type="project" value="InterPro"/>
</dbReference>
<dbReference type="RefSeq" id="WP_145371851.1">
    <property type="nucleotide sequence ID" value="NZ_CP036275.1"/>
</dbReference>
<comment type="function">
    <text evidence="6">Sigma factors are initiation factors that promote the attachment of RNA polymerase to specific initiation sites and are then released. Sigma-S contributes to the protection against external stress, thus playing a role in cellular fitness and survival.</text>
</comment>
<keyword evidence="11" id="KW-1185">Reference proteome</keyword>
<dbReference type="Gene3D" id="1.10.1740.10">
    <property type="match status" value="1"/>
</dbReference>
<evidence type="ECO:0000256" key="4">
    <source>
        <dbReference type="ARBA" id="ARBA00023082"/>
    </source>
</evidence>
<dbReference type="Proteomes" id="UP000320496">
    <property type="component" value="Chromosome"/>
</dbReference>
<dbReference type="OrthoDB" id="257668at2"/>
<dbReference type="InterPro" id="IPR000792">
    <property type="entry name" value="Tscrpt_reg_LuxR_C"/>
</dbReference>
<evidence type="ECO:0000256" key="2">
    <source>
        <dbReference type="ARBA" id="ARBA00021245"/>
    </source>
</evidence>
<feature type="region of interest" description="Disordered" evidence="7">
    <location>
        <begin position="97"/>
        <end position="123"/>
    </location>
</feature>
<dbReference type="KEGG" id="mri:Mal4_49310"/>
<dbReference type="InterPro" id="IPR016032">
    <property type="entry name" value="Sig_transdc_resp-reg_C-effctor"/>
</dbReference>
<comment type="similarity">
    <text evidence="1">Belongs to the sigma-70 factor family.</text>
</comment>
<evidence type="ECO:0000259" key="8">
    <source>
        <dbReference type="Pfam" id="PF00196"/>
    </source>
</evidence>
<sequence>MPATDADKLLVERIRAGDPQAWQECIDRFEGRLIAFVFSRLRNRTTAEDVVQEAFLGFLTALPNYDDRTPLESFLFAITAHKLTDVLRKEGRRPTLPLLAESSSPGAPEPVGRSRVASSLMRSHERRGREEQVICECLQELIAGWRAQGEFQRLKCIELLFVQGRSNKDVAARLGISEQDVANHKSFVVRKLKEAVRLAKVSTGTLAVDFLEQDDV</sequence>
<evidence type="ECO:0000256" key="1">
    <source>
        <dbReference type="ARBA" id="ARBA00007788"/>
    </source>
</evidence>
<evidence type="ECO:0000313" key="11">
    <source>
        <dbReference type="Proteomes" id="UP000320496"/>
    </source>
</evidence>
<dbReference type="Pfam" id="PF04542">
    <property type="entry name" value="Sigma70_r2"/>
    <property type="match status" value="1"/>
</dbReference>
<dbReference type="Gene3D" id="1.10.10.10">
    <property type="entry name" value="Winged helix-like DNA-binding domain superfamily/Winged helix DNA-binding domain"/>
    <property type="match status" value="1"/>
</dbReference>
<evidence type="ECO:0000313" key="10">
    <source>
        <dbReference type="EMBL" id="QDU40573.1"/>
    </source>
</evidence>
<evidence type="ECO:0000256" key="3">
    <source>
        <dbReference type="ARBA" id="ARBA00023015"/>
    </source>
</evidence>
<dbReference type="SUPFAM" id="SSF88946">
    <property type="entry name" value="Sigma2 domain of RNA polymerase sigma factors"/>
    <property type="match status" value="1"/>
</dbReference>